<feature type="non-terminal residue" evidence="2">
    <location>
        <position position="210"/>
    </location>
</feature>
<dbReference type="Proteomes" id="UP000886268">
    <property type="component" value="Unassembled WGS sequence"/>
</dbReference>
<dbReference type="EMBL" id="DRKW01000108">
    <property type="protein sequence ID" value="HEB73964.1"/>
    <property type="molecule type" value="Genomic_DNA"/>
</dbReference>
<proteinExistence type="predicted"/>
<accession>A0A7V1I3V2</accession>
<feature type="signal peptide" evidence="1">
    <location>
        <begin position="1"/>
        <end position="25"/>
    </location>
</feature>
<name>A0A7V1I3V2_DESA2</name>
<evidence type="ECO:0000313" key="2">
    <source>
        <dbReference type="EMBL" id="HEB73964.1"/>
    </source>
</evidence>
<protein>
    <submittedName>
        <fullName evidence="2">Uncharacterized protein</fullName>
    </submittedName>
</protein>
<gene>
    <name evidence="2" type="ORF">ENJ03_01935</name>
</gene>
<keyword evidence="1" id="KW-0732">Signal</keyword>
<dbReference type="AlphaFoldDB" id="A0A7V1I3V2"/>
<comment type="caution">
    <text evidence="2">The sequence shown here is derived from an EMBL/GenBank/DDBJ whole genome shotgun (WGS) entry which is preliminary data.</text>
</comment>
<evidence type="ECO:0000256" key="1">
    <source>
        <dbReference type="SAM" id="SignalP"/>
    </source>
</evidence>
<feature type="chain" id="PRO_5031471968" evidence="1">
    <location>
        <begin position="26"/>
        <end position="210"/>
    </location>
</feature>
<organism evidence="2">
    <name type="scientific">Desulfofervidus auxilii</name>
    <dbReference type="NCBI Taxonomy" id="1621989"/>
    <lineage>
        <taxon>Bacteria</taxon>
        <taxon>Pseudomonadati</taxon>
        <taxon>Thermodesulfobacteriota</taxon>
        <taxon>Candidatus Desulfofervidia</taxon>
        <taxon>Candidatus Desulfofervidales</taxon>
        <taxon>Candidatus Desulfofervidaceae</taxon>
        <taxon>Candidatus Desulfofervidus</taxon>
    </lineage>
</organism>
<sequence length="210" mass="21423">MKVSKVLLVLSLVIGLVMVAGKAMAATSALEGVPGGATVVPFQASAAGLGTIINFQNVAGTEDAAGPSSVAPQPMPTATPSTPAILVHCKIFDADTNYLASFNVPLSPRDNAGIYITGDGTNIYLTSLGPEHFPITLPGAVGLAADANGLQIGYLSVAITASDDAGYAGNGNGDPTDDPNLTLGRWMLPSWLMVRYALVDTVTQSHADIN</sequence>
<reference evidence="2" key="1">
    <citation type="journal article" date="2020" name="mSystems">
        <title>Genome- and Community-Level Interaction Insights into Carbon Utilization and Element Cycling Functions of Hydrothermarchaeota in Hydrothermal Sediment.</title>
        <authorList>
            <person name="Zhou Z."/>
            <person name="Liu Y."/>
            <person name="Xu W."/>
            <person name="Pan J."/>
            <person name="Luo Z.H."/>
            <person name="Li M."/>
        </authorList>
    </citation>
    <scope>NUCLEOTIDE SEQUENCE [LARGE SCALE GENOMIC DNA]</scope>
    <source>
        <strain evidence="2">HyVt-45</strain>
    </source>
</reference>